<evidence type="ECO:0000256" key="1">
    <source>
        <dbReference type="SAM" id="Coils"/>
    </source>
</evidence>
<reference evidence="2 3" key="1">
    <citation type="journal article" date="2015" name="Microbiome">
        <title>Genomic resolution of linkages in carbon, nitrogen, and sulfur cycling among widespread estuary sediment bacteria.</title>
        <authorList>
            <person name="Baker B.J."/>
            <person name="Lazar C.S."/>
            <person name="Teske A.P."/>
            <person name="Dick G.J."/>
        </authorList>
    </citation>
    <scope>NUCLEOTIDE SEQUENCE [LARGE SCALE GENOMIC DNA]</scope>
    <source>
        <strain evidence="2">SM23_60</strain>
    </source>
</reference>
<sequence length="197" mass="23189">MILLIEPDKTTRKNLCDLLNRERIIGVGTIAETLEIVCKFQRNLDIIIANIHIFAEILGRGTLLKLCEKLHINVPPTLVLYKKGEEEVRTAFHKKFKKYALIEYNEADQDFPEYYIDVVRTLYPGVVVDIDKAKEAWAKKEKRDDFDARGWLQEEGLLNADEVEKKEDYKKMYLDLKKKYDELTERLKKMTDLFEDS</sequence>
<evidence type="ECO:0000313" key="3">
    <source>
        <dbReference type="Proteomes" id="UP000051096"/>
    </source>
</evidence>
<dbReference type="AlphaFoldDB" id="A0A0S8G6K6"/>
<dbReference type="Proteomes" id="UP000051096">
    <property type="component" value="Unassembled WGS sequence"/>
</dbReference>
<dbReference type="EMBL" id="LJUO01000200">
    <property type="protein sequence ID" value="KPK67787.1"/>
    <property type="molecule type" value="Genomic_DNA"/>
</dbReference>
<name>A0A0S8G6K6_UNCW3</name>
<proteinExistence type="predicted"/>
<evidence type="ECO:0000313" key="2">
    <source>
        <dbReference type="EMBL" id="KPK67787.1"/>
    </source>
</evidence>
<keyword evidence="1" id="KW-0175">Coiled coil</keyword>
<feature type="coiled-coil region" evidence="1">
    <location>
        <begin position="166"/>
        <end position="193"/>
    </location>
</feature>
<gene>
    <name evidence="2" type="ORF">AMJ87_12840</name>
</gene>
<protein>
    <submittedName>
        <fullName evidence="2">Uncharacterized protein</fullName>
    </submittedName>
</protein>
<comment type="caution">
    <text evidence="2">The sequence shown here is derived from an EMBL/GenBank/DDBJ whole genome shotgun (WGS) entry which is preliminary data.</text>
</comment>
<organism evidence="2 3">
    <name type="scientific">candidate division WOR_3 bacterium SM23_60</name>
    <dbReference type="NCBI Taxonomy" id="1703780"/>
    <lineage>
        <taxon>Bacteria</taxon>
        <taxon>Bacteria division WOR-3</taxon>
    </lineage>
</organism>
<accession>A0A0S8G6K6</accession>